<feature type="transmembrane region" description="Helical" evidence="13">
    <location>
        <begin position="642"/>
        <end position="663"/>
    </location>
</feature>
<dbReference type="InterPro" id="IPR036179">
    <property type="entry name" value="Ig-like_dom_sf"/>
</dbReference>
<dbReference type="InterPro" id="IPR013783">
    <property type="entry name" value="Ig-like_fold"/>
</dbReference>
<comment type="subcellular location">
    <subcellularLocation>
        <location evidence="13">Cell membrane</location>
        <topology evidence="13">Single-pass type I membrane protein</topology>
    </subcellularLocation>
    <subcellularLocation>
        <location evidence="1">Membrane</location>
        <topology evidence="1">Single-pass type I membrane protein</topology>
    </subcellularLocation>
</comment>
<dbReference type="Gene3D" id="2.60.40.10">
    <property type="entry name" value="Immunoglobulins"/>
    <property type="match status" value="2"/>
</dbReference>
<dbReference type="SMART" id="SM00218">
    <property type="entry name" value="ZU5"/>
    <property type="match status" value="1"/>
</dbReference>
<keyword evidence="7 13" id="KW-1133">Transmembrane helix</keyword>
<dbReference type="FunFam" id="1.10.533.10:FF:000092">
    <property type="entry name" value="Netrin receptor unc-5"/>
    <property type="match status" value="1"/>
</dbReference>
<dbReference type="SMART" id="SM00005">
    <property type="entry name" value="DEATH"/>
    <property type="match status" value="1"/>
</dbReference>
<dbReference type="InterPro" id="IPR033772">
    <property type="entry name" value="UPA"/>
</dbReference>
<evidence type="ECO:0000256" key="2">
    <source>
        <dbReference type="ARBA" id="ARBA00009844"/>
    </source>
</evidence>
<name>A0AAE0VY77_9BIVA</name>
<dbReference type="SMART" id="SM00409">
    <property type="entry name" value="IG"/>
    <property type="match status" value="1"/>
</dbReference>
<organism evidence="18 19">
    <name type="scientific">Potamilus streckersoni</name>
    <dbReference type="NCBI Taxonomy" id="2493646"/>
    <lineage>
        <taxon>Eukaryota</taxon>
        <taxon>Metazoa</taxon>
        <taxon>Spiralia</taxon>
        <taxon>Lophotrochozoa</taxon>
        <taxon>Mollusca</taxon>
        <taxon>Bivalvia</taxon>
        <taxon>Autobranchia</taxon>
        <taxon>Heteroconchia</taxon>
        <taxon>Palaeoheterodonta</taxon>
        <taxon>Unionida</taxon>
        <taxon>Unionoidea</taxon>
        <taxon>Unionidae</taxon>
        <taxon>Ambleminae</taxon>
        <taxon>Lampsilini</taxon>
        <taxon>Potamilus</taxon>
    </lineage>
</organism>
<evidence type="ECO:0000256" key="11">
    <source>
        <dbReference type="ARBA" id="ARBA00023180"/>
    </source>
</evidence>
<proteinExistence type="inferred from homology"/>
<evidence type="ECO:0000256" key="8">
    <source>
        <dbReference type="ARBA" id="ARBA00023136"/>
    </source>
</evidence>
<evidence type="ECO:0000256" key="4">
    <source>
        <dbReference type="ARBA" id="ARBA00022692"/>
    </source>
</evidence>
<dbReference type="PROSITE" id="PS50835">
    <property type="entry name" value="IG_LIKE"/>
    <property type="match status" value="1"/>
</dbReference>
<reference evidence="18" key="2">
    <citation type="journal article" date="2021" name="Genome Biol. Evol.">
        <title>Developing a high-quality reference genome for a parasitic bivalve with doubly uniparental inheritance (Bivalvia: Unionida).</title>
        <authorList>
            <person name="Smith C.H."/>
        </authorList>
    </citation>
    <scope>NUCLEOTIDE SEQUENCE</scope>
    <source>
        <strain evidence="18">CHS0354</strain>
        <tissue evidence="18">Mantle</tissue>
    </source>
</reference>
<dbReference type="GO" id="GO:0008045">
    <property type="term" value="P:motor neuron axon guidance"/>
    <property type="evidence" value="ECO:0007669"/>
    <property type="project" value="TreeGrafter"/>
</dbReference>
<dbReference type="InterPro" id="IPR037936">
    <property type="entry name" value="UNC5A-D"/>
</dbReference>
<feature type="domain" description="Ig-like" evidence="16">
    <location>
        <begin position="144"/>
        <end position="251"/>
    </location>
</feature>
<dbReference type="InterPro" id="IPR007110">
    <property type="entry name" value="Ig-like_dom"/>
</dbReference>
<dbReference type="PANTHER" id="PTHR12582:SF47">
    <property type="entry name" value="NETRIN RECEPTOR UNC-5"/>
    <property type="match status" value="1"/>
</dbReference>
<evidence type="ECO:0000259" key="17">
    <source>
        <dbReference type="PROSITE" id="PS51145"/>
    </source>
</evidence>
<dbReference type="Pfam" id="PF25609">
    <property type="entry name" value="Unc5_NetrinR_N"/>
    <property type="match status" value="1"/>
</dbReference>
<dbReference type="InterPro" id="IPR011029">
    <property type="entry name" value="DEATH-like_dom_sf"/>
</dbReference>
<feature type="region of interest" description="Disordered" evidence="14">
    <location>
        <begin position="430"/>
        <end position="454"/>
    </location>
</feature>
<feature type="transmembrane region" description="Helical" evidence="13">
    <location>
        <begin position="391"/>
        <end position="415"/>
    </location>
</feature>
<keyword evidence="11" id="KW-0325">Glycoprotein</keyword>
<keyword evidence="10 13" id="KW-0675">Receptor</keyword>
<evidence type="ECO:0000259" key="16">
    <source>
        <dbReference type="PROSITE" id="PS50835"/>
    </source>
</evidence>
<dbReference type="InterPro" id="IPR003598">
    <property type="entry name" value="Ig_sub2"/>
</dbReference>
<evidence type="ECO:0000256" key="9">
    <source>
        <dbReference type="ARBA" id="ARBA00023157"/>
    </source>
</evidence>
<sequence length="1012" mass="112404">MWLLKTGTPLKRGHGYWTFIVILQGLIGRGFVSGEFLGGLDNGTPGKVSQLKFIQEPDDYYYAVKSKPTLIVCKAVGAVQITFKCAGVWVRQHEHTNLELVDPLTQIRTLQTSIEVTREEVEEYFGSDGYWCECYASDRVAGTPGAVTIKSKRGFVENAYLKRRFESEPFSARVKLQDQVMFRCLPPEGKPLPEVFWLKDGQLIDTREINFIISSEGSLIINQARLEDQGNYTCGASNVVTRRLSEPATLTIYVNGGWSTWSQWTSCSADCGKGFQRRQRTCTNPATLNGGQHCVGDDAQKTTCTAICPVHGRWSSWSSWSTCNSDCIHHRRRTCDRPSPANGGEYCPGSDLDTINCTGGMCRVHKVTNVGPSEVHPSRQEAREAKNTENIAMYVGLCVAIAVFVIVIVVIVIIVRRRNILHQRNLQDEHLPNGNALHSHSHSEDEKKVKNGSDMLSVPPDLTQTVVAVQGPNSIDLPNNNHMSHINSVDKLPTYAEIAENRLSASYGTNTVNSKPHNMDSSLNQNLDSSVEKLTIKNDKNTLMVTPVGSCNHGNHRPPSDVGDSLMDSRQSMMSVQLPSNIDTDAVTWSTFNHTGGRLLIPESGVSLIIPEGAIKKGQTEEIYMAVCRDDKDRPKLTDKQTILSPVVLCGPFCMVLMKPAILSFDHCASMRQGGWKLIVCTSDTPLEEPPQWQRTVTLGQETINTPIYTQLDPTNCHIMTEHLQRFALIGEAASAGRAIKILRLAAFAPALPPSMDYSIRVYVVEDTHDALEGVIQMERRLGGRLLDKPKQIPFQDGGNNLCLTIEELTPGWKSKLAANYQEIPFRHIWSGNQNNLHCSFSLEMVDVVQDKISCKIQVYQKAILTNRQLLKIGANFKEPPTCLTPVSTLKGRASTVTSTTNSSSGVSSMVTLPDACLQNFRLPSHIRNQLCMLLDTPNARGNDWRMLAQALTVDRYINYFATKPSPTEHILNLWEAIHREETAVTDLMNILRVMGRMDAAAVLEKDIGSWL</sequence>
<evidence type="ECO:0000256" key="14">
    <source>
        <dbReference type="SAM" id="MobiDB-lite"/>
    </source>
</evidence>
<dbReference type="FunFam" id="2.60.220.30:FF:000003">
    <property type="entry name" value="Unc-5 netrin receptor C"/>
    <property type="match status" value="1"/>
</dbReference>
<dbReference type="Pfam" id="PF00791">
    <property type="entry name" value="ZU5"/>
    <property type="match status" value="1"/>
</dbReference>
<evidence type="ECO:0000256" key="1">
    <source>
        <dbReference type="ARBA" id="ARBA00004479"/>
    </source>
</evidence>
<evidence type="ECO:0000256" key="12">
    <source>
        <dbReference type="ARBA" id="ARBA00023319"/>
    </source>
</evidence>
<keyword evidence="4 13" id="KW-0812">Transmembrane</keyword>
<evidence type="ECO:0000313" key="19">
    <source>
        <dbReference type="Proteomes" id="UP001195483"/>
    </source>
</evidence>
<accession>A0AAE0VY77</accession>
<evidence type="ECO:0000259" key="15">
    <source>
        <dbReference type="PROSITE" id="PS50017"/>
    </source>
</evidence>
<dbReference type="InterPro" id="IPR036383">
    <property type="entry name" value="TSP1_rpt_sf"/>
</dbReference>
<dbReference type="InterPro" id="IPR000488">
    <property type="entry name" value="Death_dom"/>
</dbReference>
<dbReference type="InterPro" id="IPR057755">
    <property type="entry name" value="UNC5A-D-like_N"/>
</dbReference>
<dbReference type="Gene3D" id="2.60.220.30">
    <property type="match status" value="1"/>
</dbReference>
<evidence type="ECO:0000256" key="6">
    <source>
        <dbReference type="ARBA" id="ARBA00022737"/>
    </source>
</evidence>
<dbReference type="PROSITE" id="PS51145">
    <property type="entry name" value="ZU5"/>
    <property type="match status" value="1"/>
</dbReference>
<gene>
    <name evidence="18" type="ORF">CHS0354_025501</name>
</gene>
<keyword evidence="6" id="KW-0677">Repeat</keyword>
<dbReference type="PROSITE" id="PS50092">
    <property type="entry name" value="TSP1"/>
    <property type="match status" value="2"/>
</dbReference>
<dbReference type="SUPFAM" id="SSF47986">
    <property type="entry name" value="DEATH domain"/>
    <property type="match status" value="1"/>
</dbReference>
<dbReference type="InterPro" id="IPR003599">
    <property type="entry name" value="Ig_sub"/>
</dbReference>
<evidence type="ECO:0000256" key="13">
    <source>
        <dbReference type="RuleBase" id="RU367033"/>
    </source>
</evidence>
<keyword evidence="12 13" id="KW-0393">Immunoglobulin domain</keyword>
<keyword evidence="9" id="KW-1015">Disulfide bond</keyword>
<dbReference type="SUPFAM" id="SSF82895">
    <property type="entry name" value="TSP-1 type 1 repeat"/>
    <property type="match status" value="2"/>
</dbReference>
<feature type="domain" description="ZU5" evidence="17">
    <location>
        <begin position="586"/>
        <end position="733"/>
    </location>
</feature>
<dbReference type="InterPro" id="IPR000884">
    <property type="entry name" value="TSP1_rpt"/>
</dbReference>
<dbReference type="Pfam" id="PF00090">
    <property type="entry name" value="TSP_1"/>
    <property type="match status" value="2"/>
</dbReference>
<keyword evidence="8 13" id="KW-0472">Membrane</keyword>
<reference evidence="18" key="3">
    <citation type="submission" date="2023-05" db="EMBL/GenBank/DDBJ databases">
        <authorList>
            <person name="Smith C.H."/>
        </authorList>
    </citation>
    <scope>NUCLEOTIDE SEQUENCE</scope>
    <source>
        <strain evidence="18">CHS0354</strain>
        <tissue evidence="18">Mantle</tissue>
    </source>
</reference>
<dbReference type="EMBL" id="JAEAOA010001521">
    <property type="protein sequence ID" value="KAK3593612.1"/>
    <property type="molecule type" value="Genomic_DNA"/>
</dbReference>
<keyword evidence="3 13" id="KW-0217">Developmental protein</keyword>
<dbReference type="InterPro" id="IPR000906">
    <property type="entry name" value="ZU5_dom"/>
</dbReference>
<feature type="compositionally biased region" description="Basic and acidic residues" evidence="14">
    <location>
        <begin position="441"/>
        <end position="451"/>
    </location>
</feature>
<dbReference type="Gene3D" id="1.10.533.10">
    <property type="entry name" value="Death Domain, Fas"/>
    <property type="match status" value="1"/>
</dbReference>
<comment type="function">
    <text evidence="13">Receptor for netrin required for axon guidance. Mediates axon repulsion of neuronal growth cones in the developing nervous system upon ligand binding.</text>
</comment>
<reference evidence="18" key="1">
    <citation type="journal article" date="2021" name="Genome Biol. Evol.">
        <title>A High-Quality Reference Genome for a Parasitic Bivalve with Doubly Uniparental Inheritance (Bivalvia: Unionida).</title>
        <authorList>
            <person name="Smith C.H."/>
        </authorList>
    </citation>
    <scope>NUCLEOTIDE SEQUENCE</scope>
    <source>
        <strain evidence="18">CHS0354</strain>
    </source>
</reference>
<dbReference type="PROSITE" id="PS50017">
    <property type="entry name" value="DEATH_DOMAIN"/>
    <property type="match status" value="1"/>
</dbReference>
<dbReference type="AlphaFoldDB" id="A0AAE0VY77"/>
<dbReference type="FunFam" id="2.20.100.10:FF:000007">
    <property type="entry name" value="Thrombospondin 1"/>
    <property type="match status" value="1"/>
</dbReference>
<dbReference type="Proteomes" id="UP001195483">
    <property type="component" value="Unassembled WGS sequence"/>
</dbReference>
<dbReference type="Pfam" id="PF00531">
    <property type="entry name" value="Death"/>
    <property type="match status" value="1"/>
</dbReference>
<dbReference type="Pfam" id="PF17217">
    <property type="entry name" value="UPA"/>
    <property type="match status" value="1"/>
</dbReference>
<evidence type="ECO:0000256" key="3">
    <source>
        <dbReference type="ARBA" id="ARBA00022473"/>
    </source>
</evidence>
<dbReference type="Pfam" id="PF13927">
    <property type="entry name" value="Ig_3"/>
    <property type="match status" value="1"/>
</dbReference>
<dbReference type="PRINTS" id="PR01705">
    <property type="entry name" value="TSP1REPEAT"/>
</dbReference>
<dbReference type="SMART" id="SM00408">
    <property type="entry name" value="IGc2"/>
    <property type="match status" value="1"/>
</dbReference>
<dbReference type="Gene3D" id="2.20.100.10">
    <property type="entry name" value="Thrombospondin type-1 (TSP1) repeat"/>
    <property type="match status" value="2"/>
</dbReference>
<dbReference type="GO" id="GO:0005886">
    <property type="term" value="C:plasma membrane"/>
    <property type="evidence" value="ECO:0007669"/>
    <property type="project" value="UniProtKB-SubCell"/>
</dbReference>
<evidence type="ECO:0000313" key="18">
    <source>
        <dbReference type="EMBL" id="KAK3593612.1"/>
    </source>
</evidence>
<dbReference type="CDD" id="cd08781">
    <property type="entry name" value="Death_UNC5-like"/>
    <property type="match status" value="1"/>
</dbReference>
<dbReference type="PANTHER" id="PTHR12582">
    <property type="entry name" value="NETRIN RECEPTOR UNC5"/>
    <property type="match status" value="1"/>
</dbReference>
<feature type="domain" description="Death" evidence="15">
    <location>
        <begin position="942"/>
        <end position="1008"/>
    </location>
</feature>
<dbReference type="SUPFAM" id="SSF48726">
    <property type="entry name" value="Immunoglobulin"/>
    <property type="match status" value="1"/>
</dbReference>
<keyword evidence="5" id="KW-0732">Signal</keyword>
<keyword evidence="19" id="KW-1185">Reference proteome</keyword>
<dbReference type="SMART" id="SM00209">
    <property type="entry name" value="TSP1"/>
    <property type="match status" value="2"/>
</dbReference>
<dbReference type="FunFam" id="2.20.100.10:FF:000002">
    <property type="entry name" value="Unc-5 netrin receptor C"/>
    <property type="match status" value="1"/>
</dbReference>
<evidence type="ECO:0000256" key="7">
    <source>
        <dbReference type="ARBA" id="ARBA00022989"/>
    </source>
</evidence>
<dbReference type="GO" id="GO:0005042">
    <property type="term" value="F:netrin receptor activity"/>
    <property type="evidence" value="ECO:0007669"/>
    <property type="project" value="UniProtKB-UniRule"/>
</dbReference>
<evidence type="ECO:0000256" key="10">
    <source>
        <dbReference type="ARBA" id="ARBA00023170"/>
    </source>
</evidence>
<evidence type="ECO:0000256" key="5">
    <source>
        <dbReference type="ARBA" id="ARBA00022729"/>
    </source>
</evidence>
<comment type="caution">
    <text evidence="18">The sequence shown here is derived from an EMBL/GenBank/DDBJ whole genome shotgun (WGS) entry which is preliminary data.</text>
</comment>
<comment type="caution">
    <text evidence="13">Lacks conserved residue(s) required for the propagation of feature annotation.</text>
</comment>
<comment type="similarity">
    <text evidence="2 13">Belongs to the unc-5 family.</text>
</comment>
<protein>
    <recommendedName>
        <fullName evidence="13">Netrin receptor UNC5</fullName>
    </recommendedName>
</protein>